<dbReference type="PANTHER" id="PTHR35716">
    <property type="entry name" value="OS05G0574700 PROTEIN-RELATED"/>
    <property type="match status" value="1"/>
</dbReference>
<reference evidence="1 2" key="1">
    <citation type="submission" date="2024-03" db="EMBL/GenBank/DDBJ databases">
        <title>Complete genome sequence of the green alga Chloropicon roscoffensis RCC1871.</title>
        <authorList>
            <person name="Lemieux C."/>
            <person name="Pombert J.-F."/>
            <person name="Otis C."/>
            <person name="Turmel M."/>
        </authorList>
    </citation>
    <scope>NUCLEOTIDE SEQUENCE [LARGE SCALE GENOMIC DNA]</scope>
    <source>
        <strain evidence="1 2">RCC1871</strain>
    </source>
</reference>
<protein>
    <submittedName>
        <fullName evidence="1">Uncharacterized protein</fullName>
    </submittedName>
</protein>
<evidence type="ECO:0000313" key="1">
    <source>
        <dbReference type="EMBL" id="WZN61230.1"/>
    </source>
</evidence>
<sequence>MRMRAVGNGRTLPGRLAKVPRRGRPRLVGAQCTAGYPYIKPAFDLGHEEVMEIQLEYLRKNNEPYVDHGIEVLYRFADIDPFDIRARYFGVKMDLGQFERFRRMFHTQQYRALVNHVDARPLSTLQLAETRVKKRFLVEGFRKGEKGVFEWTLTQKVGGLKDGYWYVESCICDEIEFEPTRGSA</sequence>
<evidence type="ECO:0000313" key="2">
    <source>
        <dbReference type="Proteomes" id="UP001472866"/>
    </source>
</evidence>
<organism evidence="1 2">
    <name type="scientific">Chloropicon roscoffensis</name>
    <dbReference type="NCBI Taxonomy" id="1461544"/>
    <lineage>
        <taxon>Eukaryota</taxon>
        <taxon>Viridiplantae</taxon>
        <taxon>Chlorophyta</taxon>
        <taxon>Chloropicophyceae</taxon>
        <taxon>Chloropicales</taxon>
        <taxon>Chloropicaceae</taxon>
        <taxon>Chloropicon</taxon>
    </lineage>
</organism>
<keyword evidence="2" id="KW-1185">Reference proteome</keyword>
<dbReference type="Proteomes" id="UP001472866">
    <property type="component" value="Chromosome 04"/>
</dbReference>
<name>A0AAX4P5B9_9CHLO</name>
<accession>A0AAX4P5B9</accession>
<gene>
    <name evidence="1" type="ORF">HKI87_04g27650</name>
</gene>
<dbReference type="EMBL" id="CP151504">
    <property type="protein sequence ID" value="WZN61230.1"/>
    <property type="molecule type" value="Genomic_DNA"/>
</dbReference>
<dbReference type="AlphaFoldDB" id="A0AAX4P5B9"/>
<proteinExistence type="predicted"/>
<dbReference type="PANTHER" id="PTHR35716:SF1">
    <property type="entry name" value="OS05G0574700 PROTEIN"/>
    <property type="match status" value="1"/>
</dbReference>